<dbReference type="RefSeq" id="WP_157568042.1">
    <property type="nucleotide sequence ID" value="NZ_WQKZ01000004.1"/>
</dbReference>
<dbReference type="PANTHER" id="PTHR44085:SF2">
    <property type="entry name" value="SEPIAPTERIN REDUCTASE"/>
    <property type="match status" value="1"/>
</dbReference>
<keyword evidence="6" id="KW-1185">Reference proteome</keyword>
<dbReference type="GO" id="GO:0006729">
    <property type="term" value="P:tetrahydrobiopterin biosynthetic process"/>
    <property type="evidence" value="ECO:0007669"/>
    <property type="project" value="TreeGrafter"/>
</dbReference>
<organism evidence="5 6">
    <name type="scientific">Hymenobacter ginkgonis</name>
    <dbReference type="NCBI Taxonomy" id="2682976"/>
    <lineage>
        <taxon>Bacteria</taxon>
        <taxon>Pseudomonadati</taxon>
        <taxon>Bacteroidota</taxon>
        <taxon>Cytophagia</taxon>
        <taxon>Cytophagales</taxon>
        <taxon>Hymenobacteraceae</taxon>
        <taxon>Hymenobacter</taxon>
    </lineage>
</organism>
<evidence type="ECO:0000256" key="2">
    <source>
        <dbReference type="ARBA" id="ARBA00022490"/>
    </source>
</evidence>
<dbReference type="PROSITE" id="PS00061">
    <property type="entry name" value="ADH_SHORT"/>
    <property type="match status" value="1"/>
</dbReference>
<dbReference type="EMBL" id="WQKZ01000004">
    <property type="protein sequence ID" value="MVN78205.1"/>
    <property type="molecule type" value="Genomic_DNA"/>
</dbReference>
<keyword evidence="2" id="KW-0963">Cytoplasm</keyword>
<keyword evidence="3" id="KW-0521">NADP</keyword>
<dbReference type="InterPro" id="IPR020904">
    <property type="entry name" value="Sc_DH/Rdtase_CS"/>
</dbReference>
<dbReference type="Gene3D" id="3.40.50.720">
    <property type="entry name" value="NAD(P)-binding Rossmann-like Domain"/>
    <property type="match status" value="1"/>
</dbReference>
<evidence type="ECO:0000256" key="3">
    <source>
        <dbReference type="ARBA" id="ARBA00022857"/>
    </source>
</evidence>
<protein>
    <submittedName>
        <fullName evidence="5">SDR family NAD(P)-dependent oxidoreductase</fullName>
    </submittedName>
</protein>
<accession>A0A7K1TII9</accession>
<name>A0A7K1TII9_9BACT</name>
<proteinExistence type="predicted"/>
<gene>
    <name evidence="5" type="ORF">GO988_17895</name>
</gene>
<sequence length="246" mass="26646">MHYYFLTGASQGLGRALAEAILQRADTQVIGISRHSTIVHPRYQHHSLDLSDLEAVRHNVAKLFPAYPFAQSLTLINNAGTLGQIGYTGEVPNEHFQFVFDLNVTAPAILMNTFLRAYGDQTHVGRTLLNISSGAAQRPIDGWAAYSASKAALNALSETTQKEQTLRGSGVRVWALSPGVIDTAMQAHIRTADAQQFSEHEKFAAFYAEGQLQAPATVAASIASWLALAGQLPEQVVIRLPDLPGK</sequence>
<evidence type="ECO:0000313" key="5">
    <source>
        <dbReference type="EMBL" id="MVN78205.1"/>
    </source>
</evidence>
<dbReference type="SUPFAM" id="SSF51735">
    <property type="entry name" value="NAD(P)-binding Rossmann-fold domains"/>
    <property type="match status" value="1"/>
</dbReference>
<comment type="caution">
    <text evidence="5">The sequence shown here is derived from an EMBL/GenBank/DDBJ whole genome shotgun (WGS) entry which is preliminary data.</text>
</comment>
<evidence type="ECO:0000256" key="4">
    <source>
        <dbReference type="ARBA" id="ARBA00023002"/>
    </source>
</evidence>
<dbReference type="GO" id="GO:0004757">
    <property type="term" value="F:sepiapterin reductase (NADP+) activity"/>
    <property type="evidence" value="ECO:0007669"/>
    <property type="project" value="TreeGrafter"/>
</dbReference>
<dbReference type="PRINTS" id="PR00081">
    <property type="entry name" value="GDHRDH"/>
</dbReference>
<dbReference type="Pfam" id="PF00106">
    <property type="entry name" value="adh_short"/>
    <property type="match status" value="1"/>
</dbReference>
<comment type="subcellular location">
    <subcellularLocation>
        <location evidence="1">Cytoplasm</location>
    </subcellularLocation>
</comment>
<dbReference type="GO" id="GO:0005737">
    <property type="term" value="C:cytoplasm"/>
    <property type="evidence" value="ECO:0007669"/>
    <property type="project" value="UniProtKB-SubCell"/>
</dbReference>
<evidence type="ECO:0000256" key="1">
    <source>
        <dbReference type="ARBA" id="ARBA00004496"/>
    </source>
</evidence>
<dbReference type="InterPro" id="IPR002347">
    <property type="entry name" value="SDR_fam"/>
</dbReference>
<dbReference type="AlphaFoldDB" id="A0A7K1TII9"/>
<keyword evidence="4" id="KW-0560">Oxidoreductase</keyword>
<dbReference type="InterPro" id="IPR051721">
    <property type="entry name" value="Biopterin_syn/organic_redct"/>
</dbReference>
<reference evidence="5 6" key="1">
    <citation type="submission" date="2019-12" db="EMBL/GenBank/DDBJ databases">
        <title>Hymenobacter sp. HMF4947 Genome sequencing and assembly.</title>
        <authorList>
            <person name="Kang H."/>
            <person name="Cha I."/>
            <person name="Kim H."/>
            <person name="Joh K."/>
        </authorList>
    </citation>
    <scope>NUCLEOTIDE SEQUENCE [LARGE SCALE GENOMIC DNA]</scope>
    <source>
        <strain evidence="5 6">HMF4947</strain>
    </source>
</reference>
<dbReference type="PANTHER" id="PTHR44085">
    <property type="entry name" value="SEPIAPTERIN REDUCTASE"/>
    <property type="match status" value="1"/>
</dbReference>
<dbReference type="Proteomes" id="UP000441336">
    <property type="component" value="Unassembled WGS sequence"/>
</dbReference>
<evidence type="ECO:0000313" key="6">
    <source>
        <dbReference type="Proteomes" id="UP000441336"/>
    </source>
</evidence>
<dbReference type="InterPro" id="IPR036291">
    <property type="entry name" value="NAD(P)-bd_dom_sf"/>
</dbReference>